<gene>
    <name evidence="2" type="ORF">WN51_06552</name>
</gene>
<dbReference type="AlphaFoldDB" id="A0A0N0BCT6"/>
<dbReference type="OrthoDB" id="7697131at2759"/>
<feature type="compositionally biased region" description="Acidic residues" evidence="1">
    <location>
        <begin position="200"/>
        <end position="209"/>
    </location>
</feature>
<keyword evidence="3" id="KW-1185">Reference proteome</keyword>
<dbReference type="Proteomes" id="UP000053105">
    <property type="component" value="Unassembled WGS sequence"/>
</dbReference>
<evidence type="ECO:0000256" key="1">
    <source>
        <dbReference type="SAM" id="MobiDB-lite"/>
    </source>
</evidence>
<feature type="compositionally biased region" description="Polar residues" evidence="1">
    <location>
        <begin position="219"/>
        <end position="230"/>
    </location>
</feature>
<organism evidence="2 3">
    <name type="scientific">Melipona quadrifasciata</name>
    <dbReference type="NCBI Taxonomy" id="166423"/>
    <lineage>
        <taxon>Eukaryota</taxon>
        <taxon>Metazoa</taxon>
        <taxon>Ecdysozoa</taxon>
        <taxon>Arthropoda</taxon>
        <taxon>Hexapoda</taxon>
        <taxon>Insecta</taxon>
        <taxon>Pterygota</taxon>
        <taxon>Neoptera</taxon>
        <taxon>Endopterygota</taxon>
        <taxon>Hymenoptera</taxon>
        <taxon>Apocrita</taxon>
        <taxon>Aculeata</taxon>
        <taxon>Apoidea</taxon>
        <taxon>Anthophila</taxon>
        <taxon>Apidae</taxon>
        <taxon>Melipona</taxon>
    </lineage>
</organism>
<feature type="region of interest" description="Disordered" evidence="1">
    <location>
        <begin position="193"/>
        <end position="230"/>
    </location>
</feature>
<accession>A0A0N0BCT6</accession>
<sequence length="230" mass="26341">MPASLLLDVHVPNDLEDHDTPEQRRIREAARLPPSTDDALPVLHRKIVTAFKSMRNVKDLIKVCALKVVSKVISGQLVRLFNGCLRWGDFEKDPKSYRPICLLFVIGKPFEKLIMSRLNWTSLAPERISSRQPSTIRLGKASKTFNKTLAKENANRADEIKELAHKLIIETYSASLVTSDSAPTMRSRRVAFDYQSKEEREEEEEEEIQEERIIYGTARDNSNFNETSQL</sequence>
<dbReference type="EMBL" id="KQ435889">
    <property type="protein sequence ID" value="KOX69468.1"/>
    <property type="molecule type" value="Genomic_DNA"/>
</dbReference>
<proteinExistence type="predicted"/>
<reference evidence="2 3" key="1">
    <citation type="submission" date="2015-07" db="EMBL/GenBank/DDBJ databases">
        <title>The genome of Melipona quadrifasciata.</title>
        <authorList>
            <person name="Pan H."/>
            <person name="Kapheim K."/>
        </authorList>
    </citation>
    <scope>NUCLEOTIDE SEQUENCE [LARGE SCALE GENOMIC DNA]</scope>
    <source>
        <strain evidence="2">0111107301</strain>
        <tissue evidence="2">Whole body</tissue>
    </source>
</reference>
<evidence type="ECO:0000313" key="2">
    <source>
        <dbReference type="EMBL" id="KOX69468.1"/>
    </source>
</evidence>
<name>A0A0N0BCT6_9HYME</name>
<evidence type="ECO:0000313" key="3">
    <source>
        <dbReference type="Proteomes" id="UP000053105"/>
    </source>
</evidence>
<protein>
    <submittedName>
        <fullName evidence="2">Uncharacterized protein</fullName>
    </submittedName>
</protein>